<keyword evidence="2" id="KW-1185">Reference proteome</keyword>
<dbReference type="OrthoDB" id="4135707at2759"/>
<comment type="caution">
    <text evidence="1">The sequence shown here is derived from an EMBL/GenBank/DDBJ whole genome shotgun (WGS) entry which is preliminary data.</text>
</comment>
<evidence type="ECO:0000313" key="2">
    <source>
        <dbReference type="Proteomes" id="UP000027920"/>
    </source>
</evidence>
<dbReference type="Proteomes" id="UP000027920">
    <property type="component" value="Unassembled WGS sequence"/>
</dbReference>
<dbReference type="RefSeq" id="XP_013256482.1">
    <property type="nucleotide sequence ID" value="XM_013401028.1"/>
</dbReference>
<dbReference type="EMBL" id="AMGV01000012">
    <property type="protein sequence ID" value="KEF53892.1"/>
    <property type="molecule type" value="Genomic_DNA"/>
</dbReference>
<proteinExistence type="predicted"/>
<gene>
    <name evidence="1" type="ORF">A1O9_10294</name>
</gene>
<dbReference type="GeneID" id="25285198"/>
<evidence type="ECO:0000313" key="1">
    <source>
        <dbReference type="EMBL" id="KEF53892.1"/>
    </source>
</evidence>
<reference evidence="1 2" key="1">
    <citation type="submission" date="2013-03" db="EMBL/GenBank/DDBJ databases">
        <title>The Genome Sequence of Exophiala aquamarina CBS 119918.</title>
        <authorList>
            <consortium name="The Broad Institute Genomics Platform"/>
            <person name="Cuomo C."/>
            <person name="de Hoog S."/>
            <person name="Gorbushina A."/>
            <person name="Walker B."/>
            <person name="Young S.K."/>
            <person name="Zeng Q."/>
            <person name="Gargeya S."/>
            <person name="Fitzgerald M."/>
            <person name="Haas B."/>
            <person name="Abouelleil A."/>
            <person name="Allen A.W."/>
            <person name="Alvarado L."/>
            <person name="Arachchi H.M."/>
            <person name="Berlin A.M."/>
            <person name="Chapman S.B."/>
            <person name="Gainer-Dewar J."/>
            <person name="Goldberg J."/>
            <person name="Griggs A."/>
            <person name="Gujja S."/>
            <person name="Hansen M."/>
            <person name="Howarth C."/>
            <person name="Imamovic A."/>
            <person name="Ireland A."/>
            <person name="Larimer J."/>
            <person name="McCowan C."/>
            <person name="Murphy C."/>
            <person name="Pearson M."/>
            <person name="Poon T.W."/>
            <person name="Priest M."/>
            <person name="Roberts A."/>
            <person name="Saif S."/>
            <person name="Shea T."/>
            <person name="Sisk P."/>
            <person name="Sykes S."/>
            <person name="Wortman J."/>
            <person name="Nusbaum C."/>
            <person name="Birren B."/>
        </authorList>
    </citation>
    <scope>NUCLEOTIDE SEQUENCE [LARGE SCALE GENOMIC DNA]</scope>
    <source>
        <strain evidence="1 2">CBS 119918</strain>
    </source>
</reference>
<dbReference type="VEuPathDB" id="FungiDB:A1O9_10294"/>
<dbReference type="HOGENOM" id="CLU_1825279_0_0_1"/>
<dbReference type="AlphaFoldDB" id="A0A072P2G6"/>
<name>A0A072P2G6_9EURO</name>
<dbReference type="Pfam" id="PF26639">
    <property type="entry name" value="Het-6_barrel"/>
    <property type="match status" value="1"/>
</dbReference>
<sequence>MLKNQRDTLDSSIFYGDTFDSYDAGGGTGPPVAFDETGMLLSVDGIHLGSLDEWHQYYNYINTICQGRRFGITEEGRLALVPGHTRTGDKIAVLLGSRFPFVIRPTDQGTYRLIGSAFVLGFMDGGALQLEDRHRETMVFK</sequence>
<accession>A0A072P2G6</accession>
<protein>
    <submittedName>
        <fullName evidence="1">Uncharacterized protein</fullName>
    </submittedName>
</protein>
<organism evidence="1 2">
    <name type="scientific">Exophiala aquamarina CBS 119918</name>
    <dbReference type="NCBI Taxonomy" id="1182545"/>
    <lineage>
        <taxon>Eukaryota</taxon>
        <taxon>Fungi</taxon>
        <taxon>Dikarya</taxon>
        <taxon>Ascomycota</taxon>
        <taxon>Pezizomycotina</taxon>
        <taxon>Eurotiomycetes</taxon>
        <taxon>Chaetothyriomycetidae</taxon>
        <taxon>Chaetothyriales</taxon>
        <taxon>Herpotrichiellaceae</taxon>
        <taxon>Exophiala</taxon>
    </lineage>
</organism>